<sequence length="81" mass="8763">MGLLAVCVLAVLFSLLHEGLAINCYQCNSHNDSRCLMDKLPDSLRLPCGPKDTMCRKISQVVEVAVTSGQASVGDKKYVHA</sequence>
<evidence type="ECO:0000256" key="2">
    <source>
        <dbReference type="ARBA" id="ARBA00023180"/>
    </source>
</evidence>
<gene>
    <name evidence="4" type="ORF">LSINAPIS_LOCUS6472</name>
</gene>
<organism evidence="4 5">
    <name type="scientific">Leptidea sinapis</name>
    <dbReference type="NCBI Taxonomy" id="189913"/>
    <lineage>
        <taxon>Eukaryota</taxon>
        <taxon>Metazoa</taxon>
        <taxon>Ecdysozoa</taxon>
        <taxon>Arthropoda</taxon>
        <taxon>Hexapoda</taxon>
        <taxon>Insecta</taxon>
        <taxon>Pterygota</taxon>
        <taxon>Neoptera</taxon>
        <taxon>Endopterygota</taxon>
        <taxon>Lepidoptera</taxon>
        <taxon>Glossata</taxon>
        <taxon>Ditrysia</taxon>
        <taxon>Papilionoidea</taxon>
        <taxon>Pieridae</taxon>
        <taxon>Dismorphiinae</taxon>
        <taxon>Leptidea</taxon>
    </lineage>
</organism>
<dbReference type="Pfam" id="PF17064">
    <property type="entry name" value="QVR"/>
    <property type="match status" value="1"/>
</dbReference>
<evidence type="ECO:0008006" key="6">
    <source>
        <dbReference type="Google" id="ProtNLM"/>
    </source>
</evidence>
<name>A0A5E4QAD1_9NEOP</name>
<evidence type="ECO:0000313" key="4">
    <source>
        <dbReference type="EMBL" id="VVC94559.1"/>
    </source>
</evidence>
<protein>
    <recommendedName>
        <fullName evidence="6">Protein quiver</fullName>
    </recommendedName>
</protein>
<proteinExistence type="predicted"/>
<dbReference type="InterPro" id="IPR031424">
    <property type="entry name" value="QVR-like"/>
</dbReference>
<feature type="chain" id="PRO_5022708628" description="Protein quiver" evidence="3">
    <location>
        <begin position="22"/>
        <end position="81"/>
    </location>
</feature>
<accession>A0A5E4QAD1</accession>
<dbReference type="Proteomes" id="UP000324832">
    <property type="component" value="Unassembled WGS sequence"/>
</dbReference>
<dbReference type="GO" id="GO:0030431">
    <property type="term" value="P:sleep"/>
    <property type="evidence" value="ECO:0007669"/>
    <property type="project" value="InterPro"/>
</dbReference>
<dbReference type="EMBL" id="FZQP02002037">
    <property type="protein sequence ID" value="VVC94559.1"/>
    <property type="molecule type" value="Genomic_DNA"/>
</dbReference>
<evidence type="ECO:0000256" key="1">
    <source>
        <dbReference type="ARBA" id="ARBA00022729"/>
    </source>
</evidence>
<feature type="signal peptide" evidence="3">
    <location>
        <begin position="1"/>
        <end position="21"/>
    </location>
</feature>
<dbReference type="AlphaFoldDB" id="A0A5E4QAD1"/>
<evidence type="ECO:0000256" key="3">
    <source>
        <dbReference type="SAM" id="SignalP"/>
    </source>
</evidence>
<keyword evidence="2" id="KW-0325">Glycoprotein</keyword>
<reference evidence="4 5" key="1">
    <citation type="submission" date="2017-07" db="EMBL/GenBank/DDBJ databases">
        <authorList>
            <person name="Talla V."/>
            <person name="Backstrom N."/>
        </authorList>
    </citation>
    <scope>NUCLEOTIDE SEQUENCE [LARGE SCALE GENOMIC DNA]</scope>
</reference>
<keyword evidence="1 3" id="KW-0732">Signal</keyword>
<evidence type="ECO:0000313" key="5">
    <source>
        <dbReference type="Proteomes" id="UP000324832"/>
    </source>
</evidence>
<dbReference type="GO" id="GO:0032222">
    <property type="term" value="P:regulation of synaptic transmission, cholinergic"/>
    <property type="evidence" value="ECO:0007669"/>
    <property type="project" value="InterPro"/>
</dbReference>
<keyword evidence="5" id="KW-1185">Reference proteome</keyword>